<evidence type="ECO:0000313" key="2">
    <source>
        <dbReference type="Proteomes" id="UP001428341"/>
    </source>
</evidence>
<dbReference type="Proteomes" id="UP001428341">
    <property type="component" value="Unassembled WGS sequence"/>
</dbReference>
<evidence type="ECO:0000313" key="1">
    <source>
        <dbReference type="EMBL" id="KAK9229316.1"/>
    </source>
</evidence>
<reference evidence="1 2" key="1">
    <citation type="submission" date="2024-05" db="EMBL/GenBank/DDBJ databases">
        <title>Haplotype-resolved chromosome-level genome assembly of Huyou (Citrus changshanensis).</title>
        <authorList>
            <person name="Miao C."/>
            <person name="Chen W."/>
            <person name="Wu Y."/>
            <person name="Wang L."/>
            <person name="Zhao S."/>
            <person name="Grierson D."/>
            <person name="Xu C."/>
            <person name="Chen K."/>
        </authorList>
    </citation>
    <scope>NUCLEOTIDE SEQUENCE [LARGE SCALE GENOMIC DNA]</scope>
    <source>
        <strain evidence="1">01-14</strain>
        <tissue evidence="1">Leaf</tissue>
    </source>
</reference>
<keyword evidence="2" id="KW-1185">Reference proteome</keyword>
<sequence length="176" mass="20183">MVKDIRWDAELGSQNMELQLVEYFTDEFNKQVGNWVKSSITYRKFKELYELKHSGLKMDKIYAVEFIGGATIVPKLQVCTIRFVLVVSPSIKFLRRVRSLGFYVLMLAGQHNTFVKTLKTVMSAENYMSTYAPGMMKLAKDSAWKWQASDNLLLPMTSDLKPVSSKASNDIMFKTV</sequence>
<protein>
    <submittedName>
        <fullName evidence="1">Uncharacterized protein</fullName>
    </submittedName>
</protein>
<comment type="caution">
    <text evidence="1">The sequence shown here is derived from an EMBL/GenBank/DDBJ whole genome shotgun (WGS) entry which is preliminary data.</text>
</comment>
<dbReference type="AlphaFoldDB" id="A0AAP0N0Z1"/>
<accession>A0AAP0N0Z1</accession>
<name>A0AAP0N0Z1_9ROSI</name>
<gene>
    <name evidence="1" type="ORF">WN944_022278</name>
</gene>
<dbReference type="EMBL" id="JBCGBO010000001">
    <property type="protein sequence ID" value="KAK9229316.1"/>
    <property type="molecule type" value="Genomic_DNA"/>
</dbReference>
<proteinExistence type="predicted"/>
<organism evidence="1 2">
    <name type="scientific">Citrus x changshan-huyou</name>
    <dbReference type="NCBI Taxonomy" id="2935761"/>
    <lineage>
        <taxon>Eukaryota</taxon>
        <taxon>Viridiplantae</taxon>
        <taxon>Streptophyta</taxon>
        <taxon>Embryophyta</taxon>
        <taxon>Tracheophyta</taxon>
        <taxon>Spermatophyta</taxon>
        <taxon>Magnoliopsida</taxon>
        <taxon>eudicotyledons</taxon>
        <taxon>Gunneridae</taxon>
        <taxon>Pentapetalae</taxon>
        <taxon>rosids</taxon>
        <taxon>malvids</taxon>
        <taxon>Sapindales</taxon>
        <taxon>Rutaceae</taxon>
        <taxon>Aurantioideae</taxon>
        <taxon>Citrus</taxon>
    </lineage>
</organism>